<protein>
    <submittedName>
        <fullName evidence="1">Formiminoglutamase</fullName>
    </submittedName>
</protein>
<dbReference type="Proteomes" id="UP000217277">
    <property type="component" value="Chromosome I"/>
</dbReference>
<proteinExistence type="predicted"/>
<sequence length="363" mass="39760">MPPRIIFAAQYGFNTVHPTLKVYDENAVKPYCSTRVNETKTWQSVALLDTHVNVQQALNDAAQFGIRYVLIGICEDIGPRANLGNGGSHQAWPAFLQYFLNQPVNQFNATQQVLLLGEIDVDDVMAQAQGLNNQHTEELAQLRKLCATIDERVEAVLTLIFNAGLEPIIIGGGHNNSFGILSALSKHSGASVNAINFDPHADLRPCEGRHSGNGFSYALRNNALQQYHIIGLHEQKNNQAIFDLIAQNQCSYHSYQAINIRREISLTNAVQHALATFNNAPLGIELDLDSISFLPASAYTCCGFSVSDAEHYVYLTAKHSTARYLHLCEAAPLNHPAGLTAGMQSCGQIISALVNAYLHAKTH</sequence>
<name>A0ACA8DSP0_9GAMM</name>
<accession>A0ACA8DSP0</accession>
<evidence type="ECO:0000313" key="2">
    <source>
        <dbReference type="Proteomes" id="UP000217277"/>
    </source>
</evidence>
<dbReference type="EMBL" id="CP011011">
    <property type="protein sequence ID" value="ATC80931.1"/>
    <property type="molecule type" value="Genomic_DNA"/>
</dbReference>
<gene>
    <name evidence="1" type="primary">hutG</name>
    <name evidence="1" type="ORF">PAGA_a0352</name>
</gene>
<keyword evidence="2" id="KW-1185">Reference proteome</keyword>
<organism evidence="1 2">
    <name type="scientific">Pseudoalteromonas agarivorans DSM 14585</name>
    <dbReference type="NCBI Taxonomy" id="1312369"/>
    <lineage>
        <taxon>Bacteria</taxon>
        <taxon>Pseudomonadati</taxon>
        <taxon>Pseudomonadota</taxon>
        <taxon>Gammaproteobacteria</taxon>
        <taxon>Alteromonadales</taxon>
        <taxon>Pseudoalteromonadaceae</taxon>
        <taxon>Pseudoalteromonas</taxon>
    </lineage>
</organism>
<evidence type="ECO:0000313" key="1">
    <source>
        <dbReference type="EMBL" id="ATC80931.1"/>
    </source>
</evidence>
<reference evidence="1" key="1">
    <citation type="submission" date="2015-03" db="EMBL/GenBank/DDBJ databases">
        <authorList>
            <person name="Xie B.-B."/>
            <person name="Rong J.-C."/>
            <person name="Qin Q.-L."/>
            <person name="Zhang Y.-Z."/>
        </authorList>
    </citation>
    <scope>NUCLEOTIDE SEQUENCE</scope>
    <source>
        <strain evidence="1">DSM 14585</strain>
    </source>
</reference>